<comment type="similarity">
    <text evidence="1">Belongs to the short-chain dehydrogenases/reductases (SDR) family.</text>
</comment>
<dbReference type="SUPFAM" id="SSF51735">
    <property type="entry name" value="NAD(P)-binding Rossmann-fold domains"/>
    <property type="match status" value="1"/>
</dbReference>
<dbReference type="InterPro" id="IPR000073">
    <property type="entry name" value="AB_hydrolase_1"/>
</dbReference>
<dbReference type="AlphaFoldDB" id="H0QXF3"/>
<dbReference type="InterPro" id="IPR057326">
    <property type="entry name" value="KR_dom"/>
</dbReference>
<evidence type="ECO:0000313" key="5">
    <source>
        <dbReference type="Proteomes" id="UP000035034"/>
    </source>
</evidence>
<dbReference type="Pfam" id="PF00106">
    <property type="entry name" value="adh_short"/>
    <property type="match status" value="1"/>
</dbReference>
<dbReference type="GO" id="GO:0016020">
    <property type="term" value="C:membrane"/>
    <property type="evidence" value="ECO:0007669"/>
    <property type="project" value="TreeGrafter"/>
</dbReference>
<dbReference type="Pfam" id="PF00561">
    <property type="entry name" value="Abhydrolase_1"/>
    <property type="match status" value="1"/>
</dbReference>
<dbReference type="GO" id="GO:0016491">
    <property type="term" value="F:oxidoreductase activity"/>
    <property type="evidence" value="ECO:0007669"/>
    <property type="project" value="UniProtKB-KW"/>
</dbReference>
<organism evidence="4 5">
    <name type="scientific">Gordonia effusa NBRC 100432</name>
    <dbReference type="NCBI Taxonomy" id="1077974"/>
    <lineage>
        <taxon>Bacteria</taxon>
        <taxon>Bacillati</taxon>
        <taxon>Actinomycetota</taxon>
        <taxon>Actinomycetes</taxon>
        <taxon>Mycobacteriales</taxon>
        <taxon>Gordoniaceae</taxon>
        <taxon>Gordonia</taxon>
    </lineage>
</organism>
<name>H0QXF3_9ACTN</name>
<dbReference type="eggNOG" id="COG0596">
    <property type="taxonomic scope" value="Bacteria"/>
</dbReference>
<dbReference type="InterPro" id="IPR036291">
    <property type="entry name" value="NAD(P)-bd_dom_sf"/>
</dbReference>
<dbReference type="InterPro" id="IPR002347">
    <property type="entry name" value="SDR_fam"/>
</dbReference>
<gene>
    <name evidence="4" type="ORF">GOEFS_035_00360</name>
</gene>
<dbReference type="InterPro" id="IPR029058">
    <property type="entry name" value="AB_hydrolase_fold"/>
</dbReference>
<sequence length="606" mass="66087">MTVEQRGDVAEFVRRDDVEIAYYRHGDPNAEVVLLVHGWPDSHHLWDQVVGHLVDRFHVVTVDNRGAGQSTDPSSFRQFRISEMARDYLAVADVVSPERPVHILGHDWGSVAVWEWICDPDIASRVASFTSVSGPSGDHLSKLARQRLASGNPRDMALALGQFGSLLYMFGSSMPVLPDLLFRATMTPERWRAGVGLAEGIDREKVSLGPTFTSDIRRTLRVYRANFLPMMLHPRERFTDVPVQVIVGTRDPAVRQSSYDNESEWNDRTWRRVLKAGHWLPHSHPAVLARATTELIDHVNGKEPARDLARAEMGIERAEFGDQLVVISGAGSGIGRASAQLFAALGAEVVVSDIDADSAHETVRLIVSTGGRAHAYHLDVGDPAQVRAHVEAVVADHGVPDVVVNNAGVGAAGRFLDTTEDEFNRVLSINLFGVVNCARAFAAAMVERGTGGYIVNLSSMAAYSPGRGMAAYSTSKSAVFMFSDCLRAELAEHGIGVSTICPGIVHTNIVATTKISGVDADEERRLQDVGDRAYAMRRYGPEKVAKQIVRAVVRGKAVVPVTPEAHIQYRVNRAVPGLVRYFGSKGSITDLASLIPGGTRKTKENR</sequence>
<dbReference type="Gene3D" id="3.40.50.1820">
    <property type="entry name" value="alpha/beta hydrolase"/>
    <property type="match status" value="1"/>
</dbReference>
<comment type="caution">
    <text evidence="4">The sequence shown here is derived from an EMBL/GenBank/DDBJ whole genome shotgun (WGS) entry which is preliminary data.</text>
</comment>
<evidence type="ECO:0000256" key="1">
    <source>
        <dbReference type="ARBA" id="ARBA00006484"/>
    </source>
</evidence>
<dbReference type="NCBIfam" id="NF004514">
    <property type="entry name" value="PRK05855.1"/>
    <property type="match status" value="1"/>
</dbReference>
<reference evidence="4 5" key="1">
    <citation type="submission" date="2011-12" db="EMBL/GenBank/DDBJ databases">
        <title>Whole genome shotgun sequence of Gordonia effusa NBRC 100432.</title>
        <authorList>
            <person name="Yoshida I."/>
            <person name="Takarada H."/>
            <person name="Hosoyama A."/>
            <person name="Tsuchikane K."/>
            <person name="Katsumata H."/>
            <person name="Yamazaki S."/>
            <person name="Fujita N."/>
        </authorList>
    </citation>
    <scope>NUCLEOTIDE SEQUENCE [LARGE SCALE GENOMIC DNA]</scope>
    <source>
        <strain evidence="4 5">NBRC 100432</strain>
    </source>
</reference>
<dbReference type="SMART" id="SM00822">
    <property type="entry name" value="PKS_KR"/>
    <property type="match status" value="1"/>
</dbReference>
<dbReference type="SUPFAM" id="SSF53474">
    <property type="entry name" value="alpha/beta-Hydrolases"/>
    <property type="match status" value="1"/>
</dbReference>
<dbReference type="PANTHER" id="PTHR44196">
    <property type="entry name" value="DEHYDROGENASE/REDUCTASE SDR FAMILY MEMBER 7B"/>
    <property type="match status" value="1"/>
</dbReference>
<dbReference type="PRINTS" id="PR00081">
    <property type="entry name" value="GDHRDH"/>
</dbReference>
<dbReference type="RefSeq" id="WP_007316842.1">
    <property type="nucleotide sequence ID" value="NZ_BAEH01000035.1"/>
</dbReference>
<dbReference type="Gene3D" id="3.40.50.720">
    <property type="entry name" value="NAD(P)-binding Rossmann-like Domain"/>
    <property type="match status" value="1"/>
</dbReference>
<dbReference type="eggNOG" id="COG1028">
    <property type="taxonomic scope" value="Bacteria"/>
</dbReference>
<keyword evidence="5" id="KW-1185">Reference proteome</keyword>
<dbReference type="STRING" id="1077974.GOEFS_035_00360"/>
<evidence type="ECO:0000256" key="2">
    <source>
        <dbReference type="ARBA" id="ARBA00023002"/>
    </source>
</evidence>
<keyword evidence="4" id="KW-0378">Hydrolase</keyword>
<dbReference type="InterPro" id="IPR020904">
    <property type="entry name" value="Sc_DH/Rdtase_CS"/>
</dbReference>
<evidence type="ECO:0000313" key="4">
    <source>
        <dbReference type="EMBL" id="GAB17504.1"/>
    </source>
</evidence>
<proteinExistence type="inferred from homology"/>
<dbReference type="GO" id="GO:0016787">
    <property type="term" value="F:hydrolase activity"/>
    <property type="evidence" value="ECO:0007669"/>
    <property type="project" value="UniProtKB-KW"/>
</dbReference>
<dbReference type="PROSITE" id="PS00061">
    <property type="entry name" value="ADH_SHORT"/>
    <property type="match status" value="1"/>
</dbReference>
<dbReference type="FunFam" id="3.40.50.720:FF:000084">
    <property type="entry name" value="Short-chain dehydrogenase reductase"/>
    <property type="match status" value="1"/>
</dbReference>
<dbReference type="CDD" id="cd05233">
    <property type="entry name" value="SDR_c"/>
    <property type="match status" value="1"/>
</dbReference>
<protein>
    <submittedName>
        <fullName evidence="4">Putative hydrolase</fullName>
    </submittedName>
</protein>
<dbReference type="OrthoDB" id="4220752at2"/>
<dbReference type="PANTHER" id="PTHR44196:SF1">
    <property type="entry name" value="DEHYDROGENASE_REDUCTASE SDR FAMILY MEMBER 7B"/>
    <property type="match status" value="1"/>
</dbReference>
<accession>H0QXF3</accession>
<feature type="domain" description="Ketoreductase" evidence="3">
    <location>
        <begin position="323"/>
        <end position="508"/>
    </location>
</feature>
<dbReference type="Proteomes" id="UP000035034">
    <property type="component" value="Unassembled WGS sequence"/>
</dbReference>
<evidence type="ECO:0000259" key="3">
    <source>
        <dbReference type="SMART" id="SM00822"/>
    </source>
</evidence>
<keyword evidence="2" id="KW-0560">Oxidoreductase</keyword>
<dbReference type="EMBL" id="BAEH01000035">
    <property type="protein sequence ID" value="GAB17504.1"/>
    <property type="molecule type" value="Genomic_DNA"/>
</dbReference>
<dbReference type="PRINTS" id="PR00080">
    <property type="entry name" value="SDRFAMILY"/>
</dbReference>